<evidence type="ECO:0000256" key="1">
    <source>
        <dbReference type="ARBA" id="ARBA00007936"/>
    </source>
</evidence>
<dbReference type="SUPFAM" id="SSF50353">
    <property type="entry name" value="Cytokine"/>
    <property type="match status" value="1"/>
</dbReference>
<reference evidence="4" key="3">
    <citation type="submission" date="2025-09" db="UniProtKB">
        <authorList>
            <consortium name="Ensembl"/>
        </authorList>
    </citation>
    <scope>IDENTIFICATION</scope>
</reference>
<sequence>MSAHPAVLVLCLAALVSCVPNPSPLLGSNWGSPRRFVHLQTSSEVNNIYLEIRMNGQVRNTTSRSSYSVVVLKAETRDRLAIYGVKSKRYLCMDEEGIPFSSTVCSRDDCLFHHKLLENHRDVYYSCKSGLLLNLEGAKQAYEPGHNLPASALFLSEKNTVPLRRLLHRERRNRHMDPSDPLRVHSQHGEGSESLPYPDTDVDAEQENEREAEVSEQGWATSRESITFGFHDDPLQVLNRMDPQSPRNTGHIG</sequence>
<dbReference type="SMART" id="SM00442">
    <property type="entry name" value="FGF"/>
    <property type="match status" value="1"/>
</dbReference>
<keyword evidence="3" id="KW-0732">Signal</keyword>
<dbReference type="CTD" id="8074"/>
<comment type="similarity">
    <text evidence="1">Belongs to the heparin-binding growth factors family.</text>
</comment>
<dbReference type="Pfam" id="PF00167">
    <property type="entry name" value="FGF"/>
    <property type="match status" value="1"/>
</dbReference>
<dbReference type="KEGG" id="sfm:108918740"/>
<organism evidence="4 5">
    <name type="scientific">Scleropages formosus</name>
    <name type="common">Asian bonytongue</name>
    <name type="synonym">Osteoglossum formosum</name>
    <dbReference type="NCBI Taxonomy" id="113540"/>
    <lineage>
        <taxon>Eukaryota</taxon>
        <taxon>Metazoa</taxon>
        <taxon>Chordata</taxon>
        <taxon>Craniata</taxon>
        <taxon>Vertebrata</taxon>
        <taxon>Euteleostomi</taxon>
        <taxon>Actinopterygii</taxon>
        <taxon>Neopterygii</taxon>
        <taxon>Teleostei</taxon>
        <taxon>Osteoglossocephala</taxon>
        <taxon>Osteoglossomorpha</taxon>
        <taxon>Osteoglossiformes</taxon>
        <taxon>Osteoglossidae</taxon>
        <taxon>Scleropages</taxon>
    </lineage>
</organism>
<dbReference type="PANTHER" id="PTHR11486">
    <property type="entry name" value="FIBROBLAST GROWTH FACTOR"/>
    <property type="match status" value="1"/>
</dbReference>
<reference evidence="4" key="2">
    <citation type="submission" date="2025-08" db="UniProtKB">
        <authorList>
            <consortium name="Ensembl"/>
        </authorList>
    </citation>
    <scope>IDENTIFICATION</scope>
</reference>
<evidence type="ECO:0000313" key="4">
    <source>
        <dbReference type="Ensembl" id="ENSSFOP00015007999.1"/>
    </source>
</evidence>
<protein>
    <submittedName>
        <fullName evidence="4">Fibroblast growth factor 23</fullName>
    </submittedName>
</protein>
<dbReference type="OrthoDB" id="8909943at2759"/>
<feature type="signal peptide" evidence="3">
    <location>
        <begin position="1"/>
        <end position="18"/>
    </location>
</feature>
<keyword evidence="5" id="KW-1185">Reference proteome</keyword>
<dbReference type="AlphaFoldDB" id="A0A8C9R8Z4"/>
<feature type="compositionally biased region" description="Basic and acidic residues" evidence="2">
    <location>
        <begin position="175"/>
        <end position="191"/>
    </location>
</feature>
<dbReference type="InterPro" id="IPR002209">
    <property type="entry name" value="Fibroblast_GF_fam"/>
</dbReference>
<dbReference type="InterPro" id="IPR008996">
    <property type="entry name" value="IL1/FGF"/>
</dbReference>
<name>A0A8C9R8Z4_SCLFO</name>
<dbReference type="GO" id="GO:0008083">
    <property type="term" value="F:growth factor activity"/>
    <property type="evidence" value="ECO:0007669"/>
    <property type="project" value="InterPro"/>
</dbReference>
<dbReference type="Ensembl" id="ENSSFOT00015008114.2">
    <property type="protein sequence ID" value="ENSSFOP00015007999.1"/>
    <property type="gene ID" value="ENSSFOG00015005246.2"/>
</dbReference>
<gene>
    <name evidence="4" type="primary">FGF23</name>
    <name evidence="4" type="synonym">fgf23</name>
</gene>
<dbReference type="GeneTree" id="ENSGT00940000160821"/>
<feature type="region of interest" description="Disordered" evidence="2">
    <location>
        <begin position="169"/>
        <end position="253"/>
    </location>
</feature>
<dbReference type="GeneID" id="108918740"/>
<dbReference type="Gene3D" id="2.80.10.50">
    <property type="match status" value="1"/>
</dbReference>
<evidence type="ECO:0000256" key="3">
    <source>
        <dbReference type="SAM" id="SignalP"/>
    </source>
</evidence>
<evidence type="ECO:0000256" key="2">
    <source>
        <dbReference type="SAM" id="MobiDB-lite"/>
    </source>
</evidence>
<reference evidence="4 5" key="1">
    <citation type="submission" date="2019-04" db="EMBL/GenBank/DDBJ databases">
        <authorList>
            <consortium name="Wellcome Sanger Institute Data Sharing"/>
        </authorList>
    </citation>
    <scope>NUCLEOTIDE SEQUENCE [LARGE SCALE GENOMIC DNA]</scope>
</reference>
<proteinExistence type="inferred from homology"/>
<feature type="chain" id="PRO_5034797204" evidence="3">
    <location>
        <begin position="19"/>
        <end position="253"/>
    </location>
</feature>
<dbReference type="RefSeq" id="XP_018581747.1">
    <property type="nucleotide sequence ID" value="XM_018726231.2"/>
</dbReference>
<evidence type="ECO:0000313" key="5">
    <source>
        <dbReference type="Proteomes" id="UP000694397"/>
    </source>
</evidence>
<dbReference type="Proteomes" id="UP000694397">
    <property type="component" value="Chromosome 21"/>
</dbReference>
<accession>A0A8C9R8Z4</accession>